<proteinExistence type="predicted"/>
<name>A0A1A8XZB3_9RHOO</name>
<evidence type="ECO:0000313" key="1">
    <source>
        <dbReference type="EMBL" id="SBT10051.1"/>
    </source>
</evidence>
<keyword evidence="2" id="KW-1185">Reference proteome</keyword>
<dbReference type="AlphaFoldDB" id="A0A1A8XZB3"/>
<dbReference type="AntiFam" id="ANF00074">
    <property type="entry name" value="Shadow ORF (opposite alaS)"/>
</dbReference>
<gene>
    <name evidence="1" type="ORF">PROAA_370005</name>
</gene>
<dbReference type="Proteomes" id="UP000199600">
    <property type="component" value="Unassembled WGS sequence"/>
</dbReference>
<accession>A0A1A8XZB3</accession>
<evidence type="ECO:0000313" key="2">
    <source>
        <dbReference type="Proteomes" id="UP000199600"/>
    </source>
</evidence>
<sequence>MVGQYAQRRAVHFLATRLTSGGRNQALEKVDVVVAVHVLQHGGDTLQPHAGVNRGFGQEMHDAVLVAIELHEDVIPDLDVTVAVFIGRSRRTAWNMLAVVVENLCAGAAGAGVAHHPEVVRSVARPLVVADANNALCRDADHRVPDFVSLIVLGIYRDPQSLLWQLVDIDQQFPGVLDGIELEVVAEREIAEHLEEGVMARGVANVFKIVMLAAGPNALLRSCCAIVGPLVEAQEYILELVHPGIGKQQGRILMRNERTGCHDLVAFGLKELEKFIAYFGAFHRKLSLNGQVSKGFDFSTDRVGADRGLLLVLGGVMGVPTSANAQRRLILAPHLTNTTPFG</sequence>
<protein>
    <submittedName>
        <fullName evidence="1">Uncharacterized protein</fullName>
    </submittedName>
</protein>
<dbReference type="EMBL" id="FLQY01000301">
    <property type="protein sequence ID" value="SBT10051.1"/>
    <property type="molecule type" value="Genomic_DNA"/>
</dbReference>
<reference evidence="1 2" key="1">
    <citation type="submission" date="2016-06" db="EMBL/GenBank/DDBJ databases">
        <authorList>
            <person name="Kjaerup R.B."/>
            <person name="Dalgaard T.S."/>
            <person name="Juul-Madsen H.R."/>
        </authorList>
    </citation>
    <scope>NUCLEOTIDE SEQUENCE [LARGE SCALE GENOMIC DNA]</scope>
    <source>
        <strain evidence="1">2</strain>
    </source>
</reference>
<organism evidence="1 2">
    <name type="scientific">Candidatus Propionivibrio aalborgensis</name>
    <dbReference type="NCBI Taxonomy" id="1860101"/>
    <lineage>
        <taxon>Bacteria</taxon>
        <taxon>Pseudomonadati</taxon>
        <taxon>Pseudomonadota</taxon>
        <taxon>Betaproteobacteria</taxon>
        <taxon>Rhodocyclales</taxon>
        <taxon>Rhodocyclaceae</taxon>
        <taxon>Propionivibrio</taxon>
    </lineage>
</organism>